<dbReference type="EMBL" id="MRCY01000321">
    <property type="protein sequence ID" value="RKK89579.1"/>
    <property type="molecule type" value="Genomic_DNA"/>
</dbReference>
<reference evidence="1 2" key="1">
    <citation type="journal article" date="2018" name="Sci. Rep.">
        <title>Characterisation of pathogen-specific regions and novel effector candidates in Fusarium oxysporum f. sp. cepae.</title>
        <authorList>
            <person name="Armitage A.D."/>
            <person name="Taylor A."/>
            <person name="Sobczyk M.K."/>
            <person name="Baxter L."/>
            <person name="Greenfield B.P."/>
            <person name="Bates H.J."/>
            <person name="Wilson F."/>
            <person name="Jackson A.C."/>
            <person name="Ott S."/>
            <person name="Harrison R.J."/>
            <person name="Clarkson J.P."/>
        </authorList>
    </citation>
    <scope>NUCLEOTIDE SEQUENCE [LARGE SCALE GENOMIC DNA]</scope>
    <source>
        <strain evidence="1 2">Fo_A28</strain>
    </source>
</reference>
<gene>
    <name evidence="1" type="ORF">BFJ68_g16682</name>
</gene>
<proteinExistence type="predicted"/>
<comment type="caution">
    <text evidence="1">The sequence shown here is derived from an EMBL/GenBank/DDBJ whole genome shotgun (WGS) entry which is preliminary data.</text>
</comment>
<accession>A0A420PAM4</accession>
<evidence type="ECO:0000313" key="2">
    <source>
        <dbReference type="Proteomes" id="UP000285860"/>
    </source>
</evidence>
<organism evidence="1 2">
    <name type="scientific">Fusarium oxysporum</name>
    <name type="common">Fusarium vascular wilt</name>
    <dbReference type="NCBI Taxonomy" id="5507"/>
    <lineage>
        <taxon>Eukaryota</taxon>
        <taxon>Fungi</taxon>
        <taxon>Dikarya</taxon>
        <taxon>Ascomycota</taxon>
        <taxon>Pezizomycotina</taxon>
        <taxon>Sordariomycetes</taxon>
        <taxon>Hypocreomycetidae</taxon>
        <taxon>Hypocreales</taxon>
        <taxon>Nectriaceae</taxon>
        <taxon>Fusarium</taxon>
        <taxon>Fusarium oxysporum species complex</taxon>
    </lineage>
</organism>
<dbReference type="Proteomes" id="UP000285860">
    <property type="component" value="Unassembled WGS sequence"/>
</dbReference>
<sequence>MFSVFGGAFIRYALSPLSGIALDRTRTTALLETVCKTSVTMPPGT</sequence>
<protein>
    <submittedName>
        <fullName evidence="1">Uncharacterized protein</fullName>
    </submittedName>
</protein>
<name>A0A420PAM4_FUSOX</name>
<dbReference type="AlphaFoldDB" id="A0A420PAM4"/>
<evidence type="ECO:0000313" key="1">
    <source>
        <dbReference type="EMBL" id="RKK89579.1"/>
    </source>
</evidence>